<comment type="function">
    <text evidence="4">Catalyzes the interconversion of L-alanine and D-alanine. May also act on other amino acids.</text>
</comment>
<dbReference type="SMART" id="SM01005">
    <property type="entry name" value="Ala_racemase_C"/>
    <property type="match status" value="1"/>
</dbReference>
<dbReference type="Gene3D" id="2.40.37.10">
    <property type="entry name" value="Lyase, Ornithine Decarboxylase, Chain A, domain 1"/>
    <property type="match status" value="1"/>
</dbReference>
<evidence type="ECO:0000256" key="4">
    <source>
        <dbReference type="HAMAP-Rule" id="MF_01201"/>
    </source>
</evidence>
<dbReference type="InterPro" id="IPR001608">
    <property type="entry name" value="Ala_racemase_N"/>
</dbReference>
<dbReference type="Proteomes" id="UP001344632">
    <property type="component" value="Unassembled WGS sequence"/>
</dbReference>
<dbReference type="SUPFAM" id="SSF50621">
    <property type="entry name" value="Alanine racemase C-terminal domain-like"/>
    <property type="match status" value="1"/>
</dbReference>
<dbReference type="Pfam" id="PF00842">
    <property type="entry name" value="Ala_racemase_C"/>
    <property type="match status" value="1"/>
</dbReference>
<dbReference type="InterPro" id="IPR020622">
    <property type="entry name" value="Ala_racemase_pyridoxalP-BS"/>
</dbReference>
<dbReference type="EMBL" id="JARLKZ010000008">
    <property type="protein sequence ID" value="MEC0241218.1"/>
    <property type="molecule type" value="Genomic_DNA"/>
</dbReference>
<feature type="active site" description="Proton acceptor; specific for L-alanine" evidence="4">
    <location>
        <position position="308"/>
    </location>
</feature>
<evidence type="ECO:0000313" key="6">
    <source>
        <dbReference type="EMBL" id="MEC0241218.1"/>
    </source>
</evidence>
<name>A0ABU6GNB0_9BACL</name>
<gene>
    <name evidence="6" type="primary">vanT</name>
    <name evidence="6" type="ORF">P4H66_15300</name>
</gene>
<dbReference type="RefSeq" id="WP_326088928.1">
    <property type="nucleotide sequence ID" value="NZ_JARLKZ010000008.1"/>
</dbReference>
<evidence type="ECO:0000256" key="1">
    <source>
        <dbReference type="ARBA" id="ARBA00001933"/>
    </source>
</evidence>
<keyword evidence="2 4" id="KW-0663">Pyridoxal phosphate</keyword>
<protein>
    <recommendedName>
        <fullName evidence="4">Alanine racemase</fullName>
        <ecNumber evidence="4">5.1.1.1</ecNumber>
    </recommendedName>
</protein>
<feature type="modified residue" description="N6-(pyridoxal phosphate)lysine" evidence="4">
    <location>
        <position position="81"/>
    </location>
</feature>
<evidence type="ECO:0000259" key="5">
    <source>
        <dbReference type="SMART" id="SM01005"/>
    </source>
</evidence>
<evidence type="ECO:0000313" key="7">
    <source>
        <dbReference type="Proteomes" id="UP001344632"/>
    </source>
</evidence>
<dbReference type="InterPro" id="IPR000821">
    <property type="entry name" value="Ala_racemase"/>
</dbReference>
<dbReference type="InterPro" id="IPR009006">
    <property type="entry name" value="Ala_racemase/Decarboxylase_C"/>
</dbReference>
<comment type="similarity">
    <text evidence="4">Belongs to the alanine racemase family.</text>
</comment>
<comment type="cofactor">
    <cofactor evidence="1 4">
        <name>pyridoxal 5'-phosphate</name>
        <dbReference type="ChEBI" id="CHEBI:597326"/>
    </cofactor>
</comment>
<dbReference type="NCBIfam" id="NF033131">
    <property type="entry name" value="vanT-G-Cterm"/>
    <property type="match status" value="1"/>
</dbReference>
<evidence type="ECO:0000256" key="2">
    <source>
        <dbReference type="ARBA" id="ARBA00022898"/>
    </source>
</evidence>
<dbReference type="NCBIfam" id="TIGR00492">
    <property type="entry name" value="alr"/>
    <property type="match status" value="1"/>
</dbReference>
<dbReference type="Pfam" id="PF01168">
    <property type="entry name" value="Ala_racemase_N"/>
    <property type="match status" value="1"/>
</dbReference>
<organism evidence="6 7">
    <name type="scientific">Paenibacillus dokdonensis</name>
    <dbReference type="NCBI Taxonomy" id="2567944"/>
    <lineage>
        <taxon>Bacteria</taxon>
        <taxon>Bacillati</taxon>
        <taxon>Bacillota</taxon>
        <taxon>Bacilli</taxon>
        <taxon>Bacillales</taxon>
        <taxon>Paenibacillaceae</taxon>
        <taxon>Paenibacillus</taxon>
    </lineage>
</organism>
<dbReference type="PANTHER" id="PTHR30511:SF0">
    <property type="entry name" value="ALANINE RACEMASE, CATABOLIC-RELATED"/>
    <property type="match status" value="1"/>
</dbReference>
<dbReference type="PRINTS" id="PR00992">
    <property type="entry name" value="ALARACEMASE"/>
</dbReference>
<dbReference type="EC" id="5.1.1.1" evidence="4"/>
<sequence length="418" mass="46017">MRMLTLGLLSRYHSLPTVAMAPIRSFTKKNHNVPTMPSKNGQKEASRDRAWAEINLEHVRHNAAELQWLLPSKSKIMAVVKANAYGHGSTEVAKCLNQQGINHFAVAEIGEGIRLRKQGVLGEILILGYTSPELASGLAKYRLTQTLVSREYGEALEAYNVHLNVHIKIDTGMNRLGEPYQELESIMKCYQFPHLHVTGTFSHLSMSDSLSQAESDFTQLQLQHFDEVIGQLKAAKFDPGQVHIQSSYGILNYPEVRYDLVRPGIALYGLLSHEGDEVRAHADLRPVLSLKATVTQVKEVGAHHPVGYGYNFLPSHDIRIATVSIGYADGIPRSLSDHGGYVLIRGQRASIIGSICMDQLTVDVTSIDGVQQGDTVTIIGQDGRETITASQIAGRCGTVTNEILSRLGSRVERVYTGQ</sequence>
<dbReference type="Gene3D" id="3.20.20.10">
    <property type="entry name" value="Alanine racemase"/>
    <property type="match status" value="1"/>
</dbReference>
<reference evidence="6 7" key="1">
    <citation type="submission" date="2023-03" db="EMBL/GenBank/DDBJ databases">
        <title>Bacillus Genome Sequencing.</title>
        <authorList>
            <person name="Dunlap C."/>
        </authorList>
    </citation>
    <scope>NUCLEOTIDE SEQUENCE [LARGE SCALE GENOMIC DNA]</scope>
    <source>
        <strain evidence="6 7">BD-525</strain>
    </source>
</reference>
<dbReference type="InterPro" id="IPR011079">
    <property type="entry name" value="Ala_racemase_C"/>
</dbReference>
<accession>A0ABU6GNB0</accession>
<dbReference type="HAMAP" id="MF_01201">
    <property type="entry name" value="Ala_racemase"/>
    <property type="match status" value="1"/>
</dbReference>
<dbReference type="PROSITE" id="PS00395">
    <property type="entry name" value="ALANINE_RACEMASE"/>
    <property type="match status" value="1"/>
</dbReference>
<feature type="active site" description="Proton acceptor; specific for D-alanine" evidence="4">
    <location>
        <position position="81"/>
    </location>
</feature>
<keyword evidence="7" id="KW-1185">Reference proteome</keyword>
<comment type="catalytic activity">
    <reaction evidence="4">
        <text>L-alanine = D-alanine</text>
        <dbReference type="Rhea" id="RHEA:20249"/>
        <dbReference type="ChEBI" id="CHEBI:57416"/>
        <dbReference type="ChEBI" id="CHEBI:57972"/>
        <dbReference type="EC" id="5.1.1.1"/>
    </reaction>
</comment>
<dbReference type="SUPFAM" id="SSF51419">
    <property type="entry name" value="PLP-binding barrel"/>
    <property type="match status" value="1"/>
</dbReference>
<proteinExistence type="inferred from homology"/>
<feature type="domain" description="Alanine racemase C-terminal" evidence="5">
    <location>
        <begin position="287"/>
        <end position="416"/>
    </location>
</feature>
<feature type="binding site" evidence="4">
    <location>
        <position position="175"/>
    </location>
    <ligand>
        <name>substrate</name>
    </ligand>
</feature>
<dbReference type="InterPro" id="IPR029066">
    <property type="entry name" value="PLP-binding_barrel"/>
</dbReference>
<comment type="caution">
    <text evidence="6">The sequence shown here is derived from an EMBL/GenBank/DDBJ whole genome shotgun (WGS) entry which is preliminary data.</text>
</comment>
<evidence type="ECO:0000256" key="3">
    <source>
        <dbReference type="ARBA" id="ARBA00023235"/>
    </source>
</evidence>
<feature type="binding site" evidence="4">
    <location>
        <position position="357"/>
    </location>
    <ligand>
        <name>substrate</name>
    </ligand>
</feature>
<keyword evidence="3 4" id="KW-0413">Isomerase</keyword>
<comment type="pathway">
    <text evidence="4">Amino-acid biosynthesis; D-alanine biosynthesis; D-alanine from L-alanine: step 1/1.</text>
</comment>
<dbReference type="PANTHER" id="PTHR30511">
    <property type="entry name" value="ALANINE RACEMASE"/>
    <property type="match status" value="1"/>
</dbReference>